<feature type="region of interest" description="Disordered" evidence="1">
    <location>
        <begin position="537"/>
        <end position="584"/>
    </location>
</feature>
<dbReference type="InterPro" id="IPR021109">
    <property type="entry name" value="Peptidase_aspartic_dom_sf"/>
</dbReference>
<comment type="caution">
    <text evidence="3">The sequence shown here is derived from an EMBL/GenBank/DDBJ whole genome shotgun (WGS) entry which is preliminary data.</text>
</comment>
<feature type="region of interest" description="Disordered" evidence="1">
    <location>
        <begin position="156"/>
        <end position="182"/>
    </location>
</feature>
<feature type="compositionally biased region" description="Low complexity" evidence="1">
    <location>
        <begin position="29"/>
        <end position="56"/>
    </location>
</feature>
<protein>
    <recommendedName>
        <fullName evidence="2">CCHC-type domain-containing protein</fullName>
    </recommendedName>
</protein>
<feature type="compositionally biased region" description="Polar residues" evidence="1">
    <location>
        <begin position="563"/>
        <end position="576"/>
    </location>
</feature>
<feature type="compositionally biased region" description="Basic and acidic residues" evidence="1">
    <location>
        <begin position="162"/>
        <end position="171"/>
    </location>
</feature>
<proteinExistence type="predicted"/>
<dbReference type="InterPro" id="IPR036875">
    <property type="entry name" value="Znf_CCHC_sf"/>
</dbReference>
<feature type="compositionally biased region" description="Basic and acidic residues" evidence="1">
    <location>
        <begin position="1"/>
        <end position="15"/>
    </location>
</feature>
<dbReference type="AlphaFoldDB" id="A0A922N1N4"/>
<evidence type="ECO:0000313" key="3">
    <source>
        <dbReference type="EMBL" id="KAH9645690.1"/>
    </source>
</evidence>
<dbReference type="Proteomes" id="UP000814243">
    <property type="component" value="Unassembled WGS sequence"/>
</dbReference>
<dbReference type="SMART" id="SM00343">
    <property type="entry name" value="ZnF_C2HC"/>
    <property type="match status" value="2"/>
</dbReference>
<feature type="domain" description="CCHC-type" evidence="2">
    <location>
        <begin position="108"/>
        <end position="124"/>
    </location>
</feature>
<feature type="region of interest" description="Disordered" evidence="1">
    <location>
        <begin position="1"/>
        <end position="78"/>
    </location>
</feature>
<reference evidence="3" key="1">
    <citation type="journal article" date="2021" name="G3 (Bethesda)">
        <title>Genome and transcriptome analysis of the beet armyworm Spodoptera exigua reveals targets for pest control. .</title>
        <authorList>
            <person name="Simon S."/>
            <person name="Breeschoten T."/>
            <person name="Jansen H.J."/>
            <person name="Dirks R.P."/>
            <person name="Schranz M.E."/>
            <person name="Ros V.I.D."/>
        </authorList>
    </citation>
    <scope>NUCLEOTIDE SEQUENCE</scope>
    <source>
        <strain evidence="3">TB_SE_WUR_2020</strain>
    </source>
</reference>
<feature type="compositionally biased region" description="Polar residues" evidence="1">
    <location>
        <begin position="172"/>
        <end position="182"/>
    </location>
</feature>
<dbReference type="SUPFAM" id="SSF50630">
    <property type="entry name" value="Acid proteases"/>
    <property type="match status" value="1"/>
</dbReference>
<accession>A0A922N1N4</accession>
<dbReference type="EMBL" id="JACEFF010000018">
    <property type="protein sequence ID" value="KAH9645690.1"/>
    <property type="molecule type" value="Genomic_DNA"/>
</dbReference>
<evidence type="ECO:0000313" key="4">
    <source>
        <dbReference type="Proteomes" id="UP000814243"/>
    </source>
</evidence>
<dbReference type="SUPFAM" id="SSF57756">
    <property type="entry name" value="Retrovirus zinc finger-like domains"/>
    <property type="match status" value="1"/>
</dbReference>
<sequence>MLRLARSIEIEENHHPGQQPSGRSARWRSGGAAQPAPLPPRRSAAPLAPSTASTPPDGTSQQSTVVSDSAASPRPKHNVAKPKCVYCKQYGHVREDCIKLRKCSEALHCYGCGAKGVLRSQCPKCSNNLSFSSVTIENNYAPALVSKSKRITKFSDVTPSHDIPRNSDRSDSNNVQLRKQTRGMRSNSYVSYSPYVESQSCACLNNICCCVIELSNIYPDIPIFDKCNSDVPIRVDGSIVDKCNSDVPIRVDGSIVDKCNSDVPIRVDGSIVDKCNSDVPIRVDDPFVNKCNSDVLVIGKRNSPSPVRVNSPAIPPTRGCYFSNVDQLNTPSVVSFACADNTATTTVPLGGVMPSVLLAPSALHATTVHSPQRRPVLSIQVLGLRGMALIDTAAKCSIAGHKLYKIFMEKGLTFYTKQVNVKLADGVVHPREILVAGVDVIITVDKSVRVDFIIFPDADNNDTLLGIDFLNAAGMVLDFSASSWHFSGCTQTYPLEFEGEAMLRHDPISVSSMSLRADEGLLLTSDQRLHFQGPSRTIQMRQSQRLPPTRSSYAPLPPRVRSQGLSRTIQTRQSQRLPPPDASAYAPPIAGVSTSFRNARAPRATQSVHTTIKILTLVLSRSP</sequence>
<organism evidence="3 4">
    <name type="scientific">Spodoptera exigua</name>
    <name type="common">Beet armyworm</name>
    <name type="synonym">Noctua fulgens</name>
    <dbReference type="NCBI Taxonomy" id="7107"/>
    <lineage>
        <taxon>Eukaryota</taxon>
        <taxon>Metazoa</taxon>
        <taxon>Ecdysozoa</taxon>
        <taxon>Arthropoda</taxon>
        <taxon>Hexapoda</taxon>
        <taxon>Insecta</taxon>
        <taxon>Pterygota</taxon>
        <taxon>Neoptera</taxon>
        <taxon>Endopterygota</taxon>
        <taxon>Lepidoptera</taxon>
        <taxon>Glossata</taxon>
        <taxon>Ditrysia</taxon>
        <taxon>Noctuoidea</taxon>
        <taxon>Noctuidae</taxon>
        <taxon>Amphipyrinae</taxon>
        <taxon>Spodoptera</taxon>
    </lineage>
</organism>
<dbReference type="GO" id="GO:0003676">
    <property type="term" value="F:nucleic acid binding"/>
    <property type="evidence" value="ECO:0007669"/>
    <property type="project" value="InterPro"/>
</dbReference>
<dbReference type="Gene3D" id="2.40.70.10">
    <property type="entry name" value="Acid Proteases"/>
    <property type="match status" value="1"/>
</dbReference>
<feature type="compositionally biased region" description="Polar residues" evidence="1">
    <location>
        <begin position="537"/>
        <end position="552"/>
    </location>
</feature>
<feature type="domain" description="CCHC-type" evidence="2">
    <location>
        <begin position="83"/>
        <end position="99"/>
    </location>
</feature>
<dbReference type="InterPro" id="IPR001878">
    <property type="entry name" value="Znf_CCHC"/>
</dbReference>
<dbReference type="GO" id="GO:0008270">
    <property type="term" value="F:zinc ion binding"/>
    <property type="evidence" value="ECO:0007669"/>
    <property type="project" value="InterPro"/>
</dbReference>
<evidence type="ECO:0000259" key="2">
    <source>
        <dbReference type="SMART" id="SM00343"/>
    </source>
</evidence>
<name>A0A922N1N4_SPOEX</name>
<evidence type="ECO:0000256" key="1">
    <source>
        <dbReference type="SAM" id="MobiDB-lite"/>
    </source>
</evidence>
<feature type="compositionally biased region" description="Polar residues" evidence="1">
    <location>
        <begin position="57"/>
        <end position="70"/>
    </location>
</feature>
<gene>
    <name evidence="3" type="ORF">HF086_003363</name>
</gene>